<reference evidence="1 2" key="1">
    <citation type="submission" date="2020-09" db="EMBL/GenBank/DDBJ databases">
        <title>Dyella sp. 7MK23 isolated from forest soil.</title>
        <authorList>
            <person name="Fu J."/>
        </authorList>
    </citation>
    <scope>NUCLEOTIDE SEQUENCE [LARGE SCALE GENOMIC DNA]</scope>
    <source>
        <strain evidence="1 2">7MK23</strain>
    </source>
</reference>
<dbReference type="EMBL" id="JACZZA010000018">
    <property type="protein sequence ID" value="MBE1162882.1"/>
    <property type="molecule type" value="Genomic_DNA"/>
</dbReference>
<name>A0ABR9GFP5_9GAMM</name>
<gene>
    <name evidence="1" type="ORF">IGX34_21065</name>
</gene>
<accession>A0ABR9GFP5</accession>
<evidence type="ECO:0000313" key="2">
    <source>
        <dbReference type="Proteomes" id="UP000651010"/>
    </source>
</evidence>
<comment type="caution">
    <text evidence="1">The sequence shown here is derived from an EMBL/GenBank/DDBJ whole genome shotgun (WGS) entry which is preliminary data.</text>
</comment>
<evidence type="ECO:0000313" key="1">
    <source>
        <dbReference type="EMBL" id="MBE1162882.1"/>
    </source>
</evidence>
<protein>
    <submittedName>
        <fullName evidence="1">Uncharacterized protein</fullName>
    </submittedName>
</protein>
<organism evidence="1 2">
    <name type="scientific">Dyella acidiphila</name>
    <dbReference type="NCBI Taxonomy" id="2775866"/>
    <lineage>
        <taxon>Bacteria</taxon>
        <taxon>Pseudomonadati</taxon>
        <taxon>Pseudomonadota</taxon>
        <taxon>Gammaproteobacteria</taxon>
        <taxon>Lysobacterales</taxon>
        <taxon>Rhodanobacteraceae</taxon>
        <taxon>Dyella</taxon>
    </lineage>
</organism>
<dbReference type="Proteomes" id="UP000651010">
    <property type="component" value="Unassembled WGS sequence"/>
</dbReference>
<dbReference type="RefSeq" id="WP_192557726.1">
    <property type="nucleotide sequence ID" value="NZ_JACZZA010000018.1"/>
</dbReference>
<keyword evidence="2" id="KW-1185">Reference proteome</keyword>
<proteinExistence type="predicted"/>
<sequence length="155" mass="17284">MKYLVCTFAFVWLGVVSYQYVNPTSREDRAILEHLSAQQIQSISIEPARAGYPTAIKYPIAIDDQQMIGVFSKAMSGMPIHHPEHPRVTHAVTLRIKLRNRVIGGYLEESDNDGTTFYCMSDVTAGWVFGTYTVSDGGKLFELIGQLAAARHDSE</sequence>